<keyword evidence="14" id="KW-0449">Lipoprotein</keyword>
<dbReference type="Proteomes" id="UP000679691">
    <property type="component" value="Unassembled WGS sequence"/>
</dbReference>
<keyword evidence="12" id="KW-0564">Palmitate</keyword>
<dbReference type="EMBL" id="JAGKSB010000001">
    <property type="protein sequence ID" value="MBP3942164.1"/>
    <property type="molecule type" value="Genomic_DNA"/>
</dbReference>
<reference evidence="18" key="1">
    <citation type="submission" date="2021-03" db="EMBL/GenBank/DDBJ databases">
        <authorList>
            <person name="Lu T."/>
            <person name="Wang Q."/>
            <person name="Han X."/>
        </authorList>
    </citation>
    <scope>NUCLEOTIDE SEQUENCE</scope>
    <source>
        <strain evidence="18">WQ 2009</strain>
    </source>
</reference>
<dbReference type="PANTHER" id="PTHR33619">
    <property type="entry name" value="POLYSACCHARIDE EXPORT PROTEIN GFCE-RELATED"/>
    <property type="match status" value="1"/>
</dbReference>
<dbReference type="InterPro" id="IPR054765">
    <property type="entry name" value="SLBB_dom"/>
</dbReference>
<evidence type="ECO:0000256" key="7">
    <source>
        <dbReference type="ARBA" id="ARBA00022729"/>
    </source>
</evidence>
<evidence type="ECO:0000256" key="6">
    <source>
        <dbReference type="ARBA" id="ARBA00022692"/>
    </source>
</evidence>
<evidence type="ECO:0000256" key="5">
    <source>
        <dbReference type="ARBA" id="ARBA00022597"/>
    </source>
</evidence>
<dbReference type="InterPro" id="IPR003715">
    <property type="entry name" value="Poly_export_N"/>
</dbReference>
<keyword evidence="6 15" id="KW-0812">Transmembrane</keyword>
<keyword evidence="5" id="KW-0762">Sugar transport</keyword>
<keyword evidence="13" id="KW-0998">Cell outer membrane</keyword>
<name>A0A8T4H5P9_9SPHI</name>
<dbReference type="RefSeq" id="WP_353545645.1">
    <property type="nucleotide sequence ID" value="NZ_JAGKSB010000001.1"/>
</dbReference>
<evidence type="ECO:0000256" key="1">
    <source>
        <dbReference type="ARBA" id="ARBA00004571"/>
    </source>
</evidence>
<dbReference type="InterPro" id="IPR049712">
    <property type="entry name" value="Poly_export"/>
</dbReference>
<keyword evidence="4" id="KW-1134">Transmembrane beta strand</keyword>
<dbReference type="GO" id="GO:0009279">
    <property type="term" value="C:cell outer membrane"/>
    <property type="evidence" value="ECO:0007669"/>
    <property type="project" value="UniProtKB-SubCell"/>
</dbReference>
<protein>
    <submittedName>
        <fullName evidence="18">Polysaccharide biosynthesis/export family protein</fullName>
    </submittedName>
</protein>
<dbReference type="Pfam" id="PF02563">
    <property type="entry name" value="Poly_export"/>
    <property type="match status" value="1"/>
</dbReference>
<evidence type="ECO:0000313" key="19">
    <source>
        <dbReference type="Proteomes" id="UP000679691"/>
    </source>
</evidence>
<organism evidence="18 19">
    <name type="scientific">Rhinopithecimicrobium faecis</name>
    <dbReference type="NCBI Taxonomy" id="2820698"/>
    <lineage>
        <taxon>Bacteria</taxon>
        <taxon>Pseudomonadati</taxon>
        <taxon>Bacteroidota</taxon>
        <taxon>Sphingobacteriia</taxon>
        <taxon>Sphingobacteriales</taxon>
        <taxon>Sphingobacteriaceae</taxon>
        <taxon>Rhinopithecimicrobium</taxon>
    </lineage>
</organism>
<dbReference type="GO" id="GO:0006811">
    <property type="term" value="P:monoatomic ion transport"/>
    <property type="evidence" value="ECO:0007669"/>
    <property type="project" value="UniProtKB-KW"/>
</dbReference>
<dbReference type="PANTHER" id="PTHR33619:SF3">
    <property type="entry name" value="POLYSACCHARIDE EXPORT PROTEIN GFCE-RELATED"/>
    <property type="match status" value="1"/>
</dbReference>
<evidence type="ECO:0000256" key="14">
    <source>
        <dbReference type="ARBA" id="ARBA00023288"/>
    </source>
</evidence>
<evidence type="ECO:0000256" key="2">
    <source>
        <dbReference type="ARBA" id="ARBA00009450"/>
    </source>
</evidence>
<evidence type="ECO:0000259" key="16">
    <source>
        <dbReference type="Pfam" id="PF02563"/>
    </source>
</evidence>
<feature type="transmembrane region" description="Helical" evidence="15">
    <location>
        <begin position="244"/>
        <end position="263"/>
    </location>
</feature>
<keyword evidence="10" id="KW-0626">Porin</keyword>
<evidence type="ECO:0000256" key="11">
    <source>
        <dbReference type="ARBA" id="ARBA00023136"/>
    </source>
</evidence>
<gene>
    <name evidence="18" type="ORF">J5U18_01055</name>
</gene>
<dbReference type="Pfam" id="PF22461">
    <property type="entry name" value="SLBB_2"/>
    <property type="match status" value="1"/>
</dbReference>
<proteinExistence type="inferred from homology"/>
<keyword evidence="15" id="KW-1133">Transmembrane helix</keyword>
<dbReference type="GO" id="GO:0046930">
    <property type="term" value="C:pore complex"/>
    <property type="evidence" value="ECO:0007669"/>
    <property type="project" value="UniProtKB-KW"/>
</dbReference>
<evidence type="ECO:0000259" key="17">
    <source>
        <dbReference type="Pfam" id="PF22461"/>
    </source>
</evidence>
<evidence type="ECO:0000256" key="12">
    <source>
        <dbReference type="ARBA" id="ARBA00023139"/>
    </source>
</evidence>
<evidence type="ECO:0000256" key="13">
    <source>
        <dbReference type="ARBA" id="ARBA00023237"/>
    </source>
</evidence>
<evidence type="ECO:0000313" key="18">
    <source>
        <dbReference type="EMBL" id="MBP3942164.1"/>
    </source>
</evidence>
<evidence type="ECO:0000256" key="15">
    <source>
        <dbReference type="SAM" id="Phobius"/>
    </source>
</evidence>
<evidence type="ECO:0000256" key="9">
    <source>
        <dbReference type="ARBA" id="ARBA00023065"/>
    </source>
</evidence>
<keyword evidence="7" id="KW-0732">Signal</keyword>
<comment type="caution">
    <text evidence="18">The sequence shown here is derived from an EMBL/GenBank/DDBJ whole genome shotgun (WGS) entry which is preliminary data.</text>
</comment>
<evidence type="ECO:0000256" key="4">
    <source>
        <dbReference type="ARBA" id="ARBA00022452"/>
    </source>
</evidence>
<dbReference type="Gene3D" id="3.10.560.10">
    <property type="entry name" value="Outer membrane lipoprotein wza domain like"/>
    <property type="match status" value="1"/>
</dbReference>
<comment type="subcellular location">
    <subcellularLocation>
        <location evidence="1">Cell outer membrane</location>
        <topology evidence="1">Multi-pass membrane protein</topology>
    </subcellularLocation>
</comment>
<evidence type="ECO:0000256" key="3">
    <source>
        <dbReference type="ARBA" id="ARBA00022448"/>
    </source>
</evidence>
<dbReference type="AlphaFoldDB" id="A0A8T4H5P9"/>
<evidence type="ECO:0000256" key="8">
    <source>
        <dbReference type="ARBA" id="ARBA00023047"/>
    </source>
</evidence>
<evidence type="ECO:0000256" key="10">
    <source>
        <dbReference type="ARBA" id="ARBA00023114"/>
    </source>
</evidence>
<keyword evidence="11 15" id="KW-0472">Membrane</keyword>
<dbReference type="GO" id="GO:0015159">
    <property type="term" value="F:polysaccharide transmembrane transporter activity"/>
    <property type="evidence" value="ECO:0007669"/>
    <property type="project" value="InterPro"/>
</dbReference>
<accession>A0A8T4H5P9</accession>
<keyword evidence="8" id="KW-0625">Polysaccharide transport</keyword>
<keyword evidence="19" id="KW-1185">Reference proteome</keyword>
<sequence>MKKIILGIFLLMGVLTLNSCFVGKKVIFVEDMMPDTTYNALNIPPLKVQKNDRISIQVTSKTPELAIPFNQGTSNSYQVDDNGSIQKDLNGGTAQGYLVDINGYIEFPLLGNIYVENKSLEEIKDTIKEKLISAKLINDPNVTIELLNLKISVLGEVARPNVYTVPDSRITLLEAVSRSGGFTPNSSTDKILVIREEDGVRKMYTHDFKSKDIFLSPAYYLRQNDIVYVDAKSGKFSSREETSFRFLTTGLSLIGIVLTTLNLTK</sequence>
<dbReference type="GO" id="GO:0015288">
    <property type="term" value="F:porin activity"/>
    <property type="evidence" value="ECO:0007669"/>
    <property type="project" value="UniProtKB-KW"/>
</dbReference>
<feature type="domain" description="Polysaccharide export protein N-terminal" evidence="16">
    <location>
        <begin position="46"/>
        <end position="146"/>
    </location>
</feature>
<keyword evidence="3" id="KW-0813">Transport</keyword>
<comment type="similarity">
    <text evidence="2">Belongs to the BexD/CtrA/VexA family.</text>
</comment>
<keyword evidence="9" id="KW-0406">Ion transport</keyword>
<feature type="domain" description="SLBB" evidence="17">
    <location>
        <begin position="150"/>
        <end position="229"/>
    </location>
</feature>